<dbReference type="SUPFAM" id="SSF82153">
    <property type="entry name" value="FAS1 domain"/>
    <property type="match status" value="1"/>
</dbReference>
<dbReference type="RefSeq" id="WP_193934891.1">
    <property type="nucleotide sequence ID" value="NZ_CAWPMZ010000001.1"/>
</dbReference>
<feature type="domain" description="SLH" evidence="2">
    <location>
        <begin position="114"/>
        <end position="175"/>
    </location>
</feature>
<dbReference type="InterPro" id="IPR000782">
    <property type="entry name" value="FAS1_domain"/>
</dbReference>
<dbReference type="EMBL" id="JADEWN010000100">
    <property type="protein sequence ID" value="MBE9193510.1"/>
    <property type="molecule type" value="Genomic_DNA"/>
</dbReference>
<dbReference type="PANTHER" id="PTHR10900">
    <property type="entry name" value="PERIOSTIN-RELATED"/>
    <property type="match status" value="1"/>
</dbReference>
<feature type="domain" description="FAS1" evidence="1">
    <location>
        <begin position="272"/>
        <end position="405"/>
    </location>
</feature>
<dbReference type="PROSITE" id="PS50213">
    <property type="entry name" value="FAS1"/>
    <property type="match status" value="1"/>
</dbReference>
<evidence type="ECO:0000259" key="1">
    <source>
        <dbReference type="PROSITE" id="PS50213"/>
    </source>
</evidence>
<protein>
    <submittedName>
        <fullName evidence="3">S-layer homology domain-containing protein</fullName>
    </submittedName>
</protein>
<evidence type="ECO:0000313" key="3">
    <source>
        <dbReference type="EMBL" id="MBE9193510.1"/>
    </source>
</evidence>
<evidence type="ECO:0000313" key="4">
    <source>
        <dbReference type="Proteomes" id="UP000651156"/>
    </source>
</evidence>
<dbReference type="InterPro" id="IPR036378">
    <property type="entry name" value="FAS1_dom_sf"/>
</dbReference>
<proteinExistence type="predicted"/>
<dbReference type="PANTHER" id="PTHR10900:SF77">
    <property type="entry name" value="FI19380P1"/>
    <property type="match status" value="1"/>
</dbReference>
<name>A0ABR9V122_9CHRO</name>
<sequence length="416" mass="43687">MDSLLQRSSSLSAVLLIFGVLVGAGSLNTTSEPAFAQSSETSTPSPTQGAATNFSDVAANYWAQPFIQALAARNIITGFPDGTFKPEQPVQRAEFAAMIQKAFNQNRIRQLEGTGFTDVPTDYWAAAAIEEAYETGFMGGFPGGDFQPAQNITKLQAIVALANGLGLTADSTLQNAIATSYLDAEAVPAYATDEVAAATQANLIVNYPNVRQLNPQQSLTRAEAAAHIHQALVRLGQVQPLASNVAATQYIVGRTAAAGQTAVTPTPSPTAANNLVAVAASNQSFSTLTSLLNATGLAESLSVRGPFTVFAPTDEAFAALPEGILEKLQQQENSEVLIQILMYHIAPGQLSASQLSAGELRTLAGRPVNVQIDPAQNQIAINDARVVQPNIQASNGIIHAVNEVLLPPNLDLSQLQ</sequence>
<dbReference type="Gene3D" id="2.30.180.10">
    <property type="entry name" value="FAS1 domain"/>
    <property type="match status" value="1"/>
</dbReference>
<dbReference type="Pfam" id="PF00395">
    <property type="entry name" value="SLH"/>
    <property type="match status" value="3"/>
</dbReference>
<gene>
    <name evidence="3" type="ORF">IQ230_24875</name>
</gene>
<reference evidence="3 4" key="1">
    <citation type="submission" date="2020-10" db="EMBL/GenBank/DDBJ databases">
        <authorList>
            <person name="Castelo-Branco R."/>
            <person name="Eusebio N."/>
            <person name="Adriana R."/>
            <person name="Vieira A."/>
            <person name="Brugerolle De Fraissinette N."/>
            <person name="Rezende De Castro R."/>
            <person name="Schneider M.P."/>
            <person name="Vasconcelos V."/>
            <person name="Leao P.N."/>
        </authorList>
    </citation>
    <scope>NUCLEOTIDE SEQUENCE [LARGE SCALE GENOMIC DNA]</scope>
    <source>
        <strain evidence="3 4">LEGE 06123</strain>
    </source>
</reference>
<dbReference type="Pfam" id="PF02469">
    <property type="entry name" value="Fasciclin"/>
    <property type="match status" value="1"/>
</dbReference>
<feature type="domain" description="SLH" evidence="2">
    <location>
        <begin position="178"/>
        <end position="242"/>
    </location>
</feature>
<dbReference type="InterPro" id="IPR001119">
    <property type="entry name" value="SLH_dom"/>
</dbReference>
<accession>A0ABR9V122</accession>
<comment type="caution">
    <text evidence="3">The sequence shown here is derived from an EMBL/GenBank/DDBJ whole genome shotgun (WGS) entry which is preliminary data.</text>
</comment>
<dbReference type="PROSITE" id="PS51272">
    <property type="entry name" value="SLH"/>
    <property type="match status" value="3"/>
</dbReference>
<dbReference type="Proteomes" id="UP000651156">
    <property type="component" value="Unassembled WGS sequence"/>
</dbReference>
<organism evidence="3 4">
    <name type="scientific">Gloeocapsopsis crepidinum LEGE 06123</name>
    <dbReference type="NCBI Taxonomy" id="588587"/>
    <lineage>
        <taxon>Bacteria</taxon>
        <taxon>Bacillati</taxon>
        <taxon>Cyanobacteriota</taxon>
        <taxon>Cyanophyceae</taxon>
        <taxon>Oscillatoriophycideae</taxon>
        <taxon>Chroococcales</taxon>
        <taxon>Chroococcaceae</taxon>
        <taxon>Gloeocapsopsis</taxon>
    </lineage>
</organism>
<keyword evidence="4" id="KW-1185">Reference proteome</keyword>
<dbReference type="SMART" id="SM00554">
    <property type="entry name" value="FAS1"/>
    <property type="match status" value="1"/>
</dbReference>
<dbReference type="InterPro" id="IPR050904">
    <property type="entry name" value="Adhesion/Biosynth-related"/>
</dbReference>
<feature type="domain" description="SLH" evidence="2">
    <location>
        <begin position="50"/>
        <end position="113"/>
    </location>
</feature>
<evidence type="ECO:0000259" key="2">
    <source>
        <dbReference type="PROSITE" id="PS51272"/>
    </source>
</evidence>